<evidence type="ECO:0000256" key="7">
    <source>
        <dbReference type="ARBA" id="ARBA00023264"/>
    </source>
</evidence>
<evidence type="ECO:0000256" key="1">
    <source>
        <dbReference type="ARBA" id="ARBA00004141"/>
    </source>
</evidence>
<keyword evidence="7" id="KW-1208">Phospholipid metabolism</keyword>
<keyword evidence="5" id="KW-0443">Lipid metabolism</keyword>
<evidence type="ECO:0000256" key="2">
    <source>
        <dbReference type="ARBA" id="ARBA00022679"/>
    </source>
</evidence>
<evidence type="ECO:0008006" key="10">
    <source>
        <dbReference type="Google" id="ProtNLM"/>
    </source>
</evidence>
<sequence>MGIPVALYVPNLLGYARIMLALAGLHASIQHPWTAFSLWILSASLDLIDGILARALKQTSKFGVLLDIGADNILRSCVWVAAAVSNPAYLIPSTIILCLEWCTMLATQLHAEAHRSHWKNARQKDPIFIQAFFANNFRNPLGLLGIYGLFGGNILAYASSHTDLSEKLPCFGFFKYLAFAGRGIAMGIELWMCSDYLSLVLRQDAGLEEDTGQGHKKVS</sequence>
<dbReference type="GO" id="GO:0008654">
    <property type="term" value="P:phospholipid biosynthetic process"/>
    <property type="evidence" value="ECO:0007669"/>
    <property type="project" value="InterPro"/>
</dbReference>
<organism evidence="9">
    <name type="scientific">Phaeodactylum tricornutum</name>
    <name type="common">Diatom</name>
    <dbReference type="NCBI Taxonomy" id="2850"/>
    <lineage>
        <taxon>Eukaryota</taxon>
        <taxon>Sar</taxon>
        <taxon>Stramenopiles</taxon>
        <taxon>Ochrophyta</taxon>
        <taxon>Bacillariophyta</taxon>
        <taxon>Bacillariophyceae</taxon>
        <taxon>Bacillariophycidae</taxon>
        <taxon>Naviculales</taxon>
        <taxon>Phaeodactylaceae</taxon>
        <taxon>Phaeodactylum</taxon>
    </lineage>
</organism>
<dbReference type="Gene3D" id="1.20.120.1760">
    <property type="match status" value="1"/>
</dbReference>
<evidence type="ECO:0000256" key="8">
    <source>
        <dbReference type="RuleBase" id="RU003750"/>
    </source>
</evidence>
<dbReference type="EMBL" id="OU594942">
    <property type="protein sequence ID" value="CAG9277513.1"/>
    <property type="molecule type" value="Genomic_DNA"/>
</dbReference>
<dbReference type="AlphaFoldDB" id="A0A8J9X2X5"/>
<reference evidence="9" key="1">
    <citation type="submission" date="2022-02" db="EMBL/GenBank/DDBJ databases">
        <authorList>
            <person name="Giguere J D."/>
        </authorList>
    </citation>
    <scope>NUCLEOTIDE SEQUENCE</scope>
    <source>
        <strain evidence="9">CCAP 1055/1</strain>
    </source>
</reference>
<evidence type="ECO:0000256" key="3">
    <source>
        <dbReference type="ARBA" id="ARBA00022692"/>
    </source>
</evidence>
<comment type="similarity">
    <text evidence="8">Belongs to the CDP-alcohol phosphatidyltransferase class-I family.</text>
</comment>
<dbReference type="Proteomes" id="UP000836788">
    <property type="component" value="Chromosome 1"/>
</dbReference>
<proteinExistence type="inferred from homology"/>
<dbReference type="InterPro" id="IPR048254">
    <property type="entry name" value="CDP_ALCOHOL_P_TRANSF_CS"/>
</dbReference>
<evidence type="ECO:0000313" key="9">
    <source>
        <dbReference type="EMBL" id="CAG9277513.1"/>
    </source>
</evidence>
<dbReference type="InterPro" id="IPR043130">
    <property type="entry name" value="CDP-OH_PTrfase_TM_dom"/>
</dbReference>
<dbReference type="PROSITE" id="PS00379">
    <property type="entry name" value="CDP_ALCOHOL_P_TRANSF"/>
    <property type="match status" value="1"/>
</dbReference>
<dbReference type="OMA" id="MTEAYFI"/>
<evidence type="ECO:0000256" key="4">
    <source>
        <dbReference type="ARBA" id="ARBA00022989"/>
    </source>
</evidence>
<dbReference type="InterPro" id="IPR000462">
    <property type="entry name" value="CDP-OH_P_trans"/>
</dbReference>
<dbReference type="Pfam" id="PF01066">
    <property type="entry name" value="CDP-OH_P_transf"/>
    <property type="match status" value="1"/>
</dbReference>
<evidence type="ECO:0000256" key="5">
    <source>
        <dbReference type="ARBA" id="ARBA00023098"/>
    </source>
</evidence>
<dbReference type="PANTHER" id="PTHR15362">
    <property type="entry name" value="PHOSPHATIDYLINOSITOL SYNTHASE"/>
    <property type="match status" value="1"/>
</dbReference>
<dbReference type="GO" id="GO:0016780">
    <property type="term" value="F:phosphotransferase activity, for other substituted phosphate groups"/>
    <property type="evidence" value="ECO:0007669"/>
    <property type="project" value="InterPro"/>
</dbReference>
<keyword evidence="4" id="KW-1133">Transmembrane helix</keyword>
<keyword evidence="6" id="KW-0472">Membrane</keyword>
<dbReference type="PANTHER" id="PTHR15362:SF13">
    <property type="entry name" value="SI:CH1073-145M9.1"/>
    <property type="match status" value="1"/>
</dbReference>
<accession>A0A8J9X2X5</accession>
<evidence type="ECO:0000256" key="6">
    <source>
        <dbReference type="ARBA" id="ARBA00023136"/>
    </source>
</evidence>
<comment type="subcellular location">
    <subcellularLocation>
        <location evidence="1">Membrane</location>
        <topology evidence="1">Multi-pass membrane protein</topology>
    </subcellularLocation>
</comment>
<keyword evidence="3" id="KW-0812">Transmembrane</keyword>
<name>A0A8J9X2X5_PHATR</name>
<keyword evidence="2 8" id="KW-0808">Transferase</keyword>
<dbReference type="GO" id="GO:0016020">
    <property type="term" value="C:membrane"/>
    <property type="evidence" value="ECO:0007669"/>
    <property type="project" value="UniProtKB-SubCell"/>
</dbReference>
<gene>
    <name evidence="9" type="ORF">PTTT1_LOCUS4056</name>
</gene>
<protein>
    <recommendedName>
        <fullName evidence="10">CDP-diacylglycerol--inositol 3-phosphatidyltransferase</fullName>
    </recommendedName>
</protein>